<gene>
    <name evidence="2" type="ORF">IMCC3135_03925</name>
</gene>
<protein>
    <recommendedName>
        <fullName evidence="4">Ig-like domain-containing protein</fullName>
    </recommendedName>
</protein>
<name>A0A2Z2NM88_9GAMM</name>
<keyword evidence="1" id="KW-0732">Signal</keyword>
<reference evidence="2 3" key="1">
    <citation type="submission" date="2016-12" db="EMBL/GenBank/DDBJ databases">
        <authorList>
            <person name="Song W.-J."/>
            <person name="Kurnit D.M."/>
        </authorList>
    </citation>
    <scope>NUCLEOTIDE SEQUENCE [LARGE SCALE GENOMIC DNA]</scope>
    <source>
        <strain evidence="2 3">IMCC3135</strain>
    </source>
</reference>
<dbReference type="KEGG" id="gai:IMCC3135_03925"/>
<evidence type="ECO:0000313" key="3">
    <source>
        <dbReference type="Proteomes" id="UP000250079"/>
    </source>
</evidence>
<dbReference type="AlphaFoldDB" id="A0A2Z2NM88"/>
<proteinExistence type="predicted"/>
<evidence type="ECO:0000256" key="1">
    <source>
        <dbReference type="SAM" id="SignalP"/>
    </source>
</evidence>
<evidence type="ECO:0008006" key="4">
    <source>
        <dbReference type="Google" id="ProtNLM"/>
    </source>
</evidence>
<sequence>MGVRFKIRSQCVFLSILLLCLGNGYSHAQSADAPLDTTPPIIELEELAEGTADRTQVFTAQIAEDNELQSVTLYYRRAGQLPYSPAPMESLGTTGYFSVSIPTDFNDVRTIEYYVQAQDESGNRTVSGYAFDPYQRLLAASAEPIETTATATAQPAIADGTVSTDDKPPLLKRRWFQITLGVIAAGVIASAAQDSEDDSEIVPLTFNVQ</sequence>
<organism evidence="2 3">
    <name type="scientific">Granulosicoccus antarcticus IMCC3135</name>
    <dbReference type="NCBI Taxonomy" id="1192854"/>
    <lineage>
        <taxon>Bacteria</taxon>
        <taxon>Pseudomonadati</taxon>
        <taxon>Pseudomonadota</taxon>
        <taxon>Gammaproteobacteria</taxon>
        <taxon>Chromatiales</taxon>
        <taxon>Granulosicoccaceae</taxon>
        <taxon>Granulosicoccus</taxon>
    </lineage>
</organism>
<evidence type="ECO:0000313" key="2">
    <source>
        <dbReference type="EMBL" id="ASJ70898.1"/>
    </source>
</evidence>
<keyword evidence="3" id="KW-1185">Reference proteome</keyword>
<feature type="signal peptide" evidence="1">
    <location>
        <begin position="1"/>
        <end position="28"/>
    </location>
</feature>
<accession>A0A2Z2NM88</accession>
<dbReference type="Proteomes" id="UP000250079">
    <property type="component" value="Chromosome"/>
</dbReference>
<dbReference type="EMBL" id="CP018632">
    <property type="protein sequence ID" value="ASJ70898.1"/>
    <property type="molecule type" value="Genomic_DNA"/>
</dbReference>
<feature type="chain" id="PRO_5016317527" description="Ig-like domain-containing protein" evidence="1">
    <location>
        <begin position="29"/>
        <end position="209"/>
    </location>
</feature>